<name>A0A926FBE3_9FIRM</name>
<keyword evidence="2" id="KW-0732">Signal</keyword>
<protein>
    <submittedName>
        <fullName evidence="4">S-layer homology domain-containing protein</fullName>
    </submittedName>
</protein>
<dbReference type="RefSeq" id="WP_262431246.1">
    <property type="nucleotide sequence ID" value="NZ_JACRTE010000001.1"/>
</dbReference>
<feature type="signal peptide" evidence="2">
    <location>
        <begin position="1"/>
        <end position="27"/>
    </location>
</feature>
<gene>
    <name evidence="4" type="ORF">H8706_01685</name>
</gene>
<keyword evidence="5" id="KW-1185">Reference proteome</keyword>
<keyword evidence="1" id="KW-0677">Repeat</keyword>
<evidence type="ECO:0000313" key="5">
    <source>
        <dbReference type="Proteomes" id="UP000647416"/>
    </source>
</evidence>
<evidence type="ECO:0000313" key="4">
    <source>
        <dbReference type="EMBL" id="MBC8595582.1"/>
    </source>
</evidence>
<proteinExistence type="predicted"/>
<dbReference type="PROSITE" id="PS51272">
    <property type="entry name" value="SLH"/>
    <property type="match status" value="2"/>
</dbReference>
<dbReference type="EMBL" id="JACRTE010000001">
    <property type="protein sequence ID" value="MBC8595582.1"/>
    <property type="molecule type" value="Genomic_DNA"/>
</dbReference>
<dbReference type="Pfam" id="PF00395">
    <property type="entry name" value="SLH"/>
    <property type="match status" value="2"/>
</dbReference>
<feature type="chain" id="PRO_5036674102" evidence="2">
    <location>
        <begin position="28"/>
        <end position="969"/>
    </location>
</feature>
<feature type="domain" description="SLH" evidence="3">
    <location>
        <begin position="98"/>
        <end position="161"/>
    </location>
</feature>
<accession>A0A926FBE3</accession>
<evidence type="ECO:0000256" key="2">
    <source>
        <dbReference type="SAM" id="SignalP"/>
    </source>
</evidence>
<comment type="caution">
    <text evidence="4">The sequence shown here is derived from an EMBL/GenBank/DDBJ whole genome shotgun (WGS) entry which is preliminary data.</text>
</comment>
<dbReference type="InterPro" id="IPR001119">
    <property type="entry name" value="SLH_dom"/>
</dbReference>
<dbReference type="Proteomes" id="UP000647416">
    <property type="component" value="Unassembled WGS sequence"/>
</dbReference>
<evidence type="ECO:0000256" key="1">
    <source>
        <dbReference type="ARBA" id="ARBA00022737"/>
    </source>
</evidence>
<reference evidence="4" key="1">
    <citation type="submission" date="2020-08" db="EMBL/GenBank/DDBJ databases">
        <title>Genome public.</title>
        <authorList>
            <person name="Liu C."/>
            <person name="Sun Q."/>
        </authorList>
    </citation>
    <scope>NUCLEOTIDE SEQUENCE</scope>
    <source>
        <strain evidence="4">NSJ-50</strain>
    </source>
</reference>
<sequence>MKSIKRLTALVTLFVFMLSTFAFTVNADSAFTDVTSDTQYADAIQKLYTDGIVDGYVAEDGTRTFKPLDTITRGEFAKLLTVAKIKDAAANLTAASSGFADVDSDPTVSWTIPYIDYAVKASIVNGYEDGTFRAKNTVSYAEAVKMIVCAMGYSTVIEKTDPWYNGYIKVAQQIGILNQAAGSAEDAAPRGLVAQLICNMTTSNKEITVIPGGNTGTGGGFVIKNNDDDDDEESVMGMVTAVFNQGVEGETGGSMDEIKIYDEGAGTEATYKIGDLKIDNLYQYLGQYLDVTYTVKNSKKTIKRISTDGLNKTVEVNADDIDTIDGSYLEYYKEGSSKTSKVTFASNMKIIYNGVGVSGVNETKIKSLFDIDNGTIKFVDGDDNGRYDCAYVSTYETFFVGTSESTSKTITDKYVKNGNVLKSIKLDMDAENIEYKTSTGSAAQFGSIRQNSVVSIAMPKDTDATYAKTTVIISTATAQGTVNSIDSANDTYEIGSKEVKASQYYLALVEQEPSQEMSRGDVVTCYLDHEGRIVAISSTDTAKYGYIVDVIKPEGANKDDVKIRMVTSASATPTDYSLKSKVKINGFEYSPKEIDTPLFKSASVINANLTDENKQSATYSQPIIFKTTSGASTTIASITTVSAGIDGETDSLEYNLGIPSSPDTMLKYKTGGYFQEGTARKFNTKYTTSTATNTVSTKVFFVPTDRSEEDDYEVYTKAPSKFTDNKTFYVNAFNVDATTKNAEIVVVYGGAGLEITGSMKAYMIKEIKDVINTKGDKAKKIYYYDLLANNTGDNKKVNEVETDGKIDVSNLKSGDIVKFALKDGLVGLINKVCDADNLYDLNGNVADFHINHATGTNGDHYNAYFGVVYSYEDGQLQIVTNASVKDISDTDGNYQEKIDALEPTILNVSSSVKVTVIDSSAKNTDDMIVFYENAESVMQSITGNGVNEASRIFASRNDEGAITAIVIFK</sequence>
<evidence type="ECO:0000259" key="3">
    <source>
        <dbReference type="PROSITE" id="PS51272"/>
    </source>
</evidence>
<feature type="domain" description="SLH" evidence="3">
    <location>
        <begin position="27"/>
        <end position="94"/>
    </location>
</feature>
<organism evidence="4 5">
    <name type="scientific">Qingrenia yutianensis</name>
    <dbReference type="NCBI Taxonomy" id="2763676"/>
    <lineage>
        <taxon>Bacteria</taxon>
        <taxon>Bacillati</taxon>
        <taxon>Bacillota</taxon>
        <taxon>Clostridia</taxon>
        <taxon>Eubacteriales</taxon>
        <taxon>Oscillospiraceae</taxon>
        <taxon>Qingrenia</taxon>
    </lineage>
</organism>
<dbReference type="AlphaFoldDB" id="A0A926FBE3"/>